<sequence length="64" mass="7622">MSIGERIRQLISAWQRRREIRRLRHVERTFTGWATQEEGDFRIHLLDFAKNAKAAMERLNGSPN</sequence>
<accession>A0A1Y2J7L2</accession>
<reference evidence="1 2" key="1">
    <citation type="submission" date="2017-03" db="EMBL/GenBank/DDBJ databases">
        <title>Whole genome sequences of fourteen strains of Bradyrhizobium canariense and one strain of Bradyrhizobium japonicum isolated from Lupinus (Papilionoideae: Genisteae) species in Algeria.</title>
        <authorList>
            <person name="Crovadore J."/>
            <person name="Chekireb D."/>
            <person name="Brachmann A."/>
            <person name="Chablais R."/>
            <person name="Cochard B."/>
            <person name="Lefort F."/>
        </authorList>
    </citation>
    <scope>NUCLEOTIDE SEQUENCE [LARGE SCALE GENOMIC DNA]</scope>
    <source>
        <strain evidence="1 2">UBMA197</strain>
    </source>
</reference>
<evidence type="ECO:0000313" key="1">
    <source>
        <dbReference type="EMBL" id="OSJ22117.1"/>
    </source>
</evidence>
<name>A0A1Y2J7L2_BRAJP</name>
<comment type="caution">
    <text evidence="1">The sequence shown here is derived from an EMBL/GenBank/DDBJ whole genome shotgun (WGS) entry which is preliminary data.</text>
</comment>
<dbReference type="EMBL" id="NAFL01000286">
    <property type="protein sequence ID" value="OSJ22117.1"/>
    <property type="molecule type" value="Genomic_DNA"/>
</dbReference>
<protein>
    <submittedName>
        <fullName evidence="1">Uncharacterized protein</fullName>
    </submittedName>
</protein>
<dbReference type="Proteomes" id="UP000193335">
    <property type="component" value="Unassembled WGS sequence"/>
</dbReference>
<dbReference type="AlphaFoldDB" id="A0A1Y2J7L2"/>
<proteinExistence type="predicted"/>
<organism evidence="1 2">
    <name type="scientific">Bradyrhizobium japonicum</name>
    <dbReference type="NCBI Taxonomy" id="375"/>
    <lineage>
        <taxon>Bacteria</taxon>
        <taxon>Pseudomonadati</taxon>
        <taxon>Pseudomonadota</taxon>
        <taxon>Alphaproteobacteria</taxon>
        <taxon>Hyphomicrobiales</taxon>
        <taxon>Nitrobacteraceae</taxon>
        <taxon>Bradyrhizobium</taxon>
    </lineage>
</organism>
<gene>
    <name evidence="1" type="ORF">BSZ19_46870</name>
</gene>
<evidence type="ECO:0000313" key="2">
    <source>
        <dbReference type="Proteomes" id="UP000193335"/>
    </source>
</evidence>